<sequence length="41" mass="4741">LDRKKKSKEKKLKIAKNLLQSNDSPSLDEDEIAKIKDEESQ</sequence>
<gene>
    <name evidence="2" type="ORF">POCULU_LOCUS11202</name>
</gene>
<dbReference type="Proteomes" id="UP000789572">
    <property type="component" value="Unassembled WGS sequence"/>
</dbReference>
<feature type="compositionally biased region" description="Basic and acidic residues" evidence="1">
    <location>
        <begin position="32"/>
        <end position="41"/>
    </location>
</feature>
<name>A0A9N9EID7_9GLOM</name>
<proteinExistence type="predicted"/>
<feature type="non-terminal residue" evidence="2">
    <location>
        <position position="1"/>
    </location>
</feature>
<dbReference type="AlphaFoldDB" id="A0A9N9EID7"/>
<reference evidence="2" key="1">
    <citation type="submission" date="2021-06" db="EMBL/GenBank/DDBJ databases">
        <authorList>
            <person name="Kallberg Y."/>
            <person name="Tangrot J."/>
            <person name="Rosling A."/>
        </authorList>
    </citation>
    <scope>NUCLEOTIDE SEQUENCE</scope>
    <source>
        <strain evidence="2">IA702</strain>
    </source>
</reference>
<feature type="non-terminal residue" evidence="2">
    <location>
        <position position="41"/>
    </location>
</feature>
<evidence type="ECO:0000313" key="2">
    <source>
        <dbReference type="EMBL" id="CAG8675366.1"/>
    </source>
</evidence>
<protein>
    <submittedName>
        <fullName evidence="2">3809_t:CDS:1</fullName>
    </submittedName>
</protein>
<feature type="region of interest" description="Disordered" evidence="1">
    <location>
        <begin position="15"/>
        <end position="41"/>
    </location>
</feature>
<dbReference type="EMBL" id="CAJVPJ010007400">
    <property type="protein sequence ID" value="CAG8675366.1"/>
    <property type="molecule type" value="Genomic_DNA"/>
</dbReference>
<accession>A0A9N9EID7</accession>
<comment type="caution">
    <text evidence="2">The sequence shown here is derived from an EMBL/GenBank/DDBJ whole genome shotgun (WGS) entry which is preliminary data.</text>
</comment>
<evidence type="ECO:0000256" key="1">
    <source>
        <dbReference type="SAM" id="MobiDB-lite"/>
    </source>
</evidence>
<evidence type="ECO:0000313" key="3">
    <source>
        <dbReference type="Proteomes" id="UP000789572"/>
    </source>
</evidence>
<keyword evidence="3" id="KW-1185">Reference proteome</keyword>
<organism evidence="2 3">
    <name type="scientific">Paraglomus occultum</name>
    <dbReference type="NCBI Taxonomy" id="144539"/>
    <lineage>
        <taxon>Eukaryota</taxon>
        <taxon>Fungi</taxon>
        <taxon>Fungi incertae sedis</taxon>
        <taxon>Mucoromycota</taxon>
        <taxon>Glomeromycotina</taxon>
        <taxon>Glomeromycetes</taxon>
        <taxon>Paraglomerales</taxon>
        <taxon>Paraglomeraceae</taxon>
        <taxon>Paraglomus</taxon>
    </lineage>
</organism>